<comment type="pathway">
    <text evidence="2">Cofactor biosynthesis; tetrahydrofolate biosynthesis; 2-amino-4-hydroxy-6-hydroxymethyl-7,8-dihydropteridine diphosphate from 7,8-dihydroneopterin triphosphate: step 4/4.</text>
</comment>
<dbReference type="Gene3D" id="3.30.70.560">
    <property type="entry name" value="7,8-Dihydro-6-hydroxymethylpterin-pyrophosphokinase HPPK"/>
    <property type="match status" value="1"/>
</dbReference>
<evidence type="ECO:0000256" key="6">
    <source>
        <dbReference type="ARBA" id="ARBA00022777"/>
    </source>
</evidence>
<dbReference type="CDD" id="cd00483">
    <property type="entry name" value="HPPK"/>
    <property type="match status" value="1"/>
</dbReference>
<reference evidence="10 11" key="1">
    <citation type="submission" date="2018-11" db="EMBL/GenBank/DDBJ databases">
        <title>Trebonia kvetii gen.nov., sp.nov., a novel acidophilic actinobacterium, and proposal of the new actinobacterial family Treboniaceae fam. nov.</title>
        <authorList>
            <person name="Rapoport D."/>
            <person name="Sagova-Mareckova M."/>
            <person name="Sedlacek I."/>
            <person name="Provaznik J."/>
            <person name="Kralova S."/>
            <person name="Pavlinic D."/>
            <person name="Benes V."/>
            <person name="Kopecky J."/>
        </authorList>
    </citation>
    <scope>NUCLEOTIDE SEQUENCE [LARGE SCALE GENOMIC DNA]</scope>
    <source>
        <strain evidence="10 11">15Tr583</strain>
    </source>
</reference>
<dbReference type="GO" id="GO:0005524">
    <property type="term" value="F:ATP binding"/>
    <property type="evidence" value="ECO:0007669"/>
    <property type="project" value="UniProtKB-KW"/>
</dbReference>
<accession>A0A6P2BMH6</accession>
<dbReference type="NCBIfam" id="TIGR01498">
    <property type="entry name" value="folK"/>
    <property type="match status" value="1"/>
</dbReference>
<comment type="catalytic activity">
    <reaction evidence="1">
        <text>6-hydroxymethyl-7,8-dihydropterin + ATP = (7,8-dihydropterin-6-yl)methyl diphosphate + AMP + H(+)</text>
        <dbReference type="Rhea" id="RHEA:11412"/>
        <dbReference type="ChEBI" id="CHEBI:15378"/>
        <dbReference type="ChEBI" id="CHEBI:30616"/>
        <dbReference type="ChEBI" id="CHEBI:44841"/>
        <dbReference type="ChEBI" id="CHEBI:72950"/>
        <dbReference type="ChEBI" id="CHEBI:456215"/>
        <dbReference type="EC" id="2.7.6.3"/>
    </reaction>
</comment>
<keyword evidence="8" id="KW-0289">Folate biosynthesis</keyword>
<dbReference type="GO" id="GO:0046656">
    <property type="term" value="P:folic acid biosynthetic process"/>
    <property type="evidence" value="ECO:0007669"/>
    <property type="project" value="UniProtKB-KW"/>
</dbReference>
<dbReference type="PANTHER" id="PTHR43071:SF1">
    <property type="entry name" value="2-AMINO-4-HYDROXY-6-HYDROXYMETHYLDIHYDROPTERIDINE PYROPHOSPHOKINASE"/>
    <property type="match status" value="1"/>
</dbReference>
<organism evidence="10 11">
    <name type="scientific">Trebonia kvetii</name>
    <dbReference type="NCBI Taxonomy" id="2480626"/>
    <lineage>
        <taxon>Bacteria</taxon>
        <taxon>Bacillati</taxon>
        <taxon>Actinomycetota</taxon>
        <taxon>Actinomycetes</taxon>
        <taxon>Streptosporangiales</taxon>
        <taxon>Treboniaceae</taxon>
        <taxon>Trebonia</taxon>
    </lineage>
</organism>
<dbReference type="GO" id="GO:0003848">
    <property type="term" value="F:2-amino-4-hydroxy-6-hydroxymethyldihydropteridine diphosphokinase activity"/>
    <property type="evidence" value="ECO:0007669"/>
    <property type="project" value="UniProtKB-EC"/>
</dbReference>
<dbReference type="GO" id="GO:0016301">
    <property type="term" value="F:kinase activity"/>
    <property type="evidence" value="ECO:0007669"/>
    <property type="project" value="UniProtKB-KW"/>
</dbReference>
<evidence type="ECO:0000313" key="10">
    <source>
        <dbReference type="EMBL" id="TVZ00128.1"/>
    </source>
</evidence>
<sequence>MNGEQRAAVLALGSNLGERRDILQGAVDAIERIDGVRVVAASPVYETAPVGGPQQPDYLNAVLLVTTSLPSRELLDRLHEVEAAFDRVRLVRWGPRTLDIDIITVAGERSDDPELTLPHPRAHERAFVLAPWHDAEPDAVLPGHGAVADLAAAVGQAGIRRSAVPLVLQEAGS</sequence>
<dbReference type="SUPFAM" id="SSF55083">
    <property type="entry name" value="6-hydroxymethyl-7,8-dihydropterin pyrophosphokinase, HPPK"/>
    <property type="match status" value="1"/>
</dbReference>
<keyword evidence="6 10" id="KW-0418">Kinase</keyword>
<evidence type="ECO:0000256" key="5">
    <source>
        <dbReference type="ARBA" id="ARBA00022741"/>
    </source>
</evidence>
<evidence type="ECO:0000256" key="8">
    <source>
        <dbReference type="ARBA" id="ARBA00022909"/>
    </source>
</evidence>
<comment type="caution">
    <text evidence="10">The sequence shown here is derived from an EMBL/GenBank/DDBJ whole genome shotgun (WGS) entry which is preliminary data.</text>
</comment>
<evidence type="ECO:0000256" key="1">
    <source>
        <dbReference type="ARBA" id="ARBA00000198"/>
    </source>
</evidence>
<dbReference type="PROSITE" id="PS00794">
    <property type="entry name" value="HPPK"/>
    <property type="match status" value="1"/>
</dbReference>
<dbReference type="InterPro" id="IPR035907">
    <property type="entry name" value="Hppk_sf"/>
</dbReference>
<evidence type="ECO:0000256" key="4">
    <source>
        <dbReference type="ARBA" id="ARBA00022679"/>
    </source>
</evidence>
<dbReference type="OrthoDB" id="9808041at2"/>
<dbReference type="PANTHER" id="PTHR43071">
    <property type="entry name" value="2-AMINO-4-HYDROXY-6-HYDROXYMETHYLDIHYDROPTERIDINE PYROPHOSPHOKINASE"/>
    <property type="match status" value="1"/>
</dbReference>
<dbReference type="UniPathway" id="UPA00077">
    <property type="reaction ID" value="UER00155"/>
</dbReference>
<keyword evidence="5" id="KW-0547">Nucleotide-binding</keyword>
<evidence type="ECO:0000256" key="3">
    <source>
        <dbReference type="ARBA" id="ARBA00013253"/>
    </source>
</evidence>
<dbReference type="AlphaFoldDB" id="A0A6P2BMH6"/>
<dbReference type="InterPro" id="IPR000550">
    <property type="entry name" value="Hppk"/>
</dbReference>
<keyword evidence="4 10" id="KW-0808">Transferase</keyword>
<dbReference type="GO" id="GO:0046654">
    <property type="term" value="P:tetrahydrofolate biosynthetic process"/>
    <property type="evidence" value="ECO:0007669"/>
    <property type="project" value="UniProtKB-UniPathway"/>
</dbReference>
<dbReference type="Proteomes" id="UP000460272">
    <property type="component" value="Unassembled WGS sequence"/>
</dbReference>
<keyword evidence="11" id="KW-1185">Reference proteome</keyword>
<keyword evidence="7" id="KW-0067">ATP-binding</keyword>
<dbReference type="EC" id="2.7.6.3" evidence="3"/>
<evidence type="ECO:0000256" key="7">
    <source>
        <dbReference type="ARBA" id="ARBA00022840"/>
    </source>
</evidence>
<proteinExistence type="predicted"/>
<dbReference type="EMBL" id="RPFW01000010">
    <property type="protein sequence ID" value="TVZ00128.1"/>
    <property type="molecule type" value="Genomic_DNA"/>
</dbReference>
<gene>
    <name evidence="10" type="primary">folK</name>
    <name evidence="10" type="ORF">EAS64_39405</name>
</gene>
<evidence type="ECO:0000313" key="11">
    <source>
        <dbReference type="Proteomes" id="UP000460272"/>
    </source>
</evidence>
<evidence type="ECO:0000259" key="9">
    <source>
        <dbReference type="PROSITE" id="PS00794"/>
    </source>
</evidence>
<dbReference type="Pfam" id="PF01288">
    <property type="entry name" value="HPPK"/>
    <property type="match status" value="1"/>
</dbReference>
<protein>
    <recommendedName>
        <fullName evidence="3">2-amino-4-hydroxy-6-hydroxymethyldihydropteridine diphosphokinase</fullName>
        <ecNumber evidence="3">2.7.6.3</ecNumber>
    </recommendedName>
</protein>
<feature type="domain" description="7,8-dihydro-6-hydroxymethylpterin-pyrophosphokinase" evidence="9">
    <location>
        <begin position="92"/>
        <end position="103"/>
    </location>
</feature>
<dbReference type="RefSeq" id="WP_145861732.1">
    <property type="nucleotide sequence ID" value="NZ_RPFW01000010.1"/>
</dbReference>
<evidence type="ECO:0000256" key="2">
    <source>
        <dbReference type="ARBA" id="ARBA00005051"/>
    </source>
</evidence>
<name>A0A6P2BMH6_9ACTN</name>